<evidence type="ECO:0000313" key="9">
    <source>
        <dbReference type="Proteomes" id="UP000184287"/>
    </source>
</evidence>
<evidence type="ECO:0000259" key="7">
    <source>
        <dbReference type="Pfam" id="PF00294"/>
    </source>
</evidence>
<dbReference type="InterPro" id="IPR029056">
    <property type="entry name" value="Ribokinase-like"/>
</dbReference>
<dbReference type="PIRSF" id="PIRSF000535">
    <property type="entry name" value="1PFK/6PFK/LacC"/>
    <property type="match status" value="1"/>
</dbReference>
<dbReference type="RefSeq" id="WP_084528808.1">
    <property type="nucleotide sequence ID" value="NZ_FQUQ01000002.1"/>
</dbReference>
<name>A0A1M5BBQ1_9SPHI</name>
<dbReference type="InterPro" id="IPR002173">
    <property type="entry name" value="Carboh/pur_kinase_PfkB_CS"/>
</dbReference>
<dbReference type="EMBL" id="FQUQ01000002">
    <property type="protein sequence ID" value="SHF39939.1"/>
    <property type="molecule type" value="Genomic_DNA"/>
</dbReference>
<keyword evidence="2 6" id="KW-0808">Transferase</keyword>
<sequence length="312" mass="33217">MTSILSVTFNPAIDKSTLVPELIAEKKLNCSSPVYEAGGGGINVSRAIKRLGENTTAIYMAGGYTGRAYTRLLAKEGFDLIPVKTKESTRENLVVKEISSQKQYRFGMPGPATTKREWQNCLKAIANFKQAEFIVVSGSLAPGIPTGIFAEITHIAKKNKAKLIVDTSGEALIQAVKAGVYLIKPNLRELGTLAGREILTLDQIHLAAKEVINKFECEVIVTSMGSQGAVLISKDLFLSVVPPKVAVQSTVGAGDSMLAGIVHSLALNKSLTEAIQYGVACGTAATMNPGTELCHPADVAHLYRLIQSSSSI</sequence>
<keyword evidence="3" id="KW-0547">Nucleotide-binding</keyword>
<dbReference type="PROSITE" id="PS00584">
    <property type="entry name" value="PFKB_KINASES_2"/>
    <property type="match status" value="1"/>
</dbReference>
<keyword evidence="5" id="KW-0067">ATP-binding</keyword>
<protein>
    <submittedName>
        <fullName evidence="8">6-phosphofructokinase 2</fullName>
    </submittedName>
</protein>
<dbReference type="PANTHER" id="PTHR46566">
    <property type="entry name" value="1-PHOSPHOFRUCTOKINASE-RELATED"/>
    <property type="match status" value="1"/>
</dbReference>
<reference evidence="9" key="1">
    <citation type="submission" date="2016-11" db="EMBL/GenBank/DDBJ databases">
        <authorList>
            <person name="Varghese N."/>
            <person name="Submissions S."/>
        </authorList>
    </citation>
    <scope>NUCLEOTIDE SEQUENCE [LARGE SCALE GENOMIC DNA]</scope>
    <source>
        <strain evidence="9">DSM 16990</strain>
    </source>
</reference>
<evidence type="ECO:0000256" key="5">
    <source>
        <dbReference type="ARBA" id="ARBA00022840"/>
    </source>
</evidence>
<dbReference type="SUPFAM" id="SSF53613">
    <property type="entry name" value="Ribokinase-like"/>
    <property type="match status" value="1"/>
</dbReference>
<dbReference type="GO" id="GO:0005829">
    <property type="term" value="C:cytosol"/>
    <property type="evidence" value="ECO:0007669"/>
    <property type="project" value="TreeGrafter"/>
</dbReference>
<evidence type="ECO:0000256" key="4">
    <source>
        <dbReference type="ARBA" id="ARBA00022777"/>
    </source>
</evidence>
<dbReference type="InterPro" id="IPR011611">
    <property type="entry name" value="PfkB_dom"/>
</dbReference>
<dbReference type="AlphaFoldDB" id="A0A1M5BBQ1"/>
<dbReference type="STRING" id="288992.SAMN04488522_1021123"/>
<dbReference type="GO" id="GO:0005524">
    <property type="term" value="F:ATP binding"/>
    <property type="evidence" value="ECO:0007669"/>
    <property type="project" value="UniProtKB-KW"/>
</dbReference>
<evidence type="ECO:0000313" key="8">
    <source>
        <dbReference type="EMBL" id="SHF39939.1"/>
    </source>
</evidence>
<proteinExistence type="inferred from homology"/>
<evidence type="ECO:0000256" key="2">
    <source>
        <dbReference type="ARBA" id="ARBA00022679"/>
    </source>
</evidence>
<dbReference type="CDD" id="cd01164">
    <property type="entry name" value="FruK_PfkB_like"/>
    <property type="match status" value="1"/>
</dbReference>
<dbReference type="Gene3D" id="3.40.1190.20">
    <property type="match status" value="1"/>
</dbReference>
<dbReference type="GO" id="GO:0003872">
    <property type="term" value="F:6-phosphofructokinase activity"/>
    <property type="evidence" value="ECO:0007669"/>
    <property type="project" value="TreeGrafter"/>
</dbReference>
<feature type="domain" description="Carbohydrate kinase PfkB" evidence="7">
    <location>
        <begin position="24"/>
        <end position="296"/>
    </location>
</feature>
<dbReference type="InterPro" id="IPR017583">
    <property type="entry name" value="Tagatose/fructose_Pkinase"/>
</dbReference>
<dbReference type="Proteomes" id="UP000184287">
    <property type="component" value="Unassembled WGS sequence"/>
</dbReference>
<accession>A0A1M5BBQ1</accession>
<dbReference type="PANTHER" id="PTHR46566:SF2">
    <property type="entry name" value="ATP-DEPENDENT 6-PHOSPHOFRUCTOKINASE ISOZYME 2"/>
    <property type="match status" value="1"/>
</dbReference>
<keyword evidence="4 8" id="KW-0418">Kinase</keyword>
<gene>
    <name evidence="8" type="ORF">SAMN04488522_1021123</name>
</gene>
<organism evidence="8 9">
    <name type="scientific">Pedobacter caeni</name>
    <dbReference type="NCBI Taxonomy" id="288992"/>
    <lineage>
        <taxon>Bacteria</taxon>
        <taxon>Pseudomonadati</taxon>
        <taxon>Bacteroidota</taxon>
        <taxon>Sphingobacteriia</taxon>
        <taxon>Sphingobacteriales</taxon>
        <taxon>Sphingobacteriaceae</taxon>
        <taxon>Pedobacter</taxon>
    </lineage>
</organism>
<dbReference type="NCBIfam" id="TIGR03168">
    <property type="entry name" value="1-PFK"/>
    <property type="match status" value="1"/>
</dbReference>
<dbReference type="Pfam" id="PF00294">
    <property type="entry name" value="PfkB"/>
    <property type="match status" value="1"/>
</dbReference>
<dbReference type="FunFam" id="3.40.1190.20:FF:000001">
    <property type="entry name" value="Phosphofructokinase"/>
    <property type="match status" value="1"/>
</dbReference>
<evidence type="ECO:0000256" key="3">
    <source>
        <dbReference type="ARBA" id="ARBA00022741"/>
    </source>
</evidence>
<dbReference type="OrthoDB" id="9801219at2"/>
<comment type="similarity">
    <text evidence="1">Belongs to the carbohydrate kinase PfkB family.</text>
</comment>
<evidence type="ECO:0000256" key="1">
    <source>
        <dbReference type="ARBA" id="ARBA00010688"/>
    </source>
</evidence>
<evidence type="ECO:0000256" key="6">
    <source>
        <dbReference type="PIRNR" id="PIRNR000535"/>
    </source>
</evidence>
<keyword evidence="9" id="KW-1185">Reference proteome</keyword>
<dbReference type="PROSITE" id="PS00583">
    <property type="entry name" value="PFKB_KINASES_1"/>
    <property type="match status" value="1"/>
</dbReference>